<dbReference type="InterPro" id="IPR000742">
    <property type="entry name" value="EGF"/>
</dbReference>
<dbReference type="FunFam" id="2.10.25.10:FF:000005">
    <property type="entry name" value="Fibrillin 2"/>
    <property type="match status" value="2"/>
</dbReference>
<dbReference type="PANTHER" id="PTHR24034">
    <property type="entry name" value="EGF-LIKE DOMAIN-CONTAINING PROTEIN"/>
    <property type="match status" value="1"/>
</dbReference>
<evidence type="ECO:0000313" key="15">
    <source>
        <dbReference type="Proteomes" id="UP000748531"/>
    </source>
</evidence>
<evidence type="ECO:0000256" key="11">
    <source>
        <dbReference type="PROSITE-ProRule" id="PRU00076"/>
    </source>
</evidence>
<dbReference type="AlphaFoldDB" id="A0A8J4ST16"/>
<dbReference type="PANTHER" id="PTHR24034:SF140">
    <property type="entry name" value="LATENT-TRANSFORMING GROWTH FACTOR BETA-BINDING PROTEIN 1"/>
    <property type="match status" value="1"/>
</dbReference>
<keyword evidence="9" id="KW-1015">Disulfide bond</keyword>
<protein>
    <recommendedName>
        <fullName evidence="13">EGF-like domain-containing protein</fullName>
    </recommendedName>
</protein>
<dbReference type="SUPFAM" id="SSF57184">
    <property type="entry name" value="Growth factor receptor domain"/>
    <property type="match status" value="4"/>
</dbReference>
<keyword evidence="3" id="KW-0964">Secreted</keyword>
<dbReference type="SMART" id="SM00179">
    <property type="entry name" value="EGF_CA"/>
    <property type="match status" value="11"/>
</dbReference>
<comment type="similarity">
    <text evidence="2">Belongs to the fibulin family.</text>
</comment>
<dbReference type="CDD" id="cd00054">
    <property type="entry name" value="EGF_CA"/>
    <property type="match status" value="6"/>
</dbReference>
<organism evidence="14 15">
    <name type="scientific">Paragonimus heterotremus</name>
    <dbReference type="NCBI Taxonomy" id="100268"/>
    <lineage>
        <taxon>Eukaryota</taxon>
        <taxon>Metazoa</taxon>
        <taxon>Spiralia</taxon>
        <taxon>Lophotrochozoa</taxon>
        <taxon>Platyhelminthes</taxon>
        <taxon>Trematoda</taxon>
        <taxon>Digenea</taxon>
        <taxon>Plagiorchiida</taxon>
        <taxon>Troglotremata</taxon>
        <taxon>Troglotrematidae</taxon>
        <taxon>Paragonimus</taxon>
    </lineage>
</organism>
<evidence type="ECO:0000256" key="6">
    <source>
        <dbReference type="ARBA" id="ARBA00022729"/>
    </source>
</evidence>
<dbReference type="SMART" id="SM00181">
    <property type="entry name" value="EGF"/>
    <property type="match status" value="9"/>
</dbReference>
<evidence type="ECO:0000256" key="9">
    <source>
        <dbReference type="ARBA" id="ARBA00023157"/>
    </source>
</evidence>
<evidence type="ECO:0000256" key="5">
    <source>
        <dbReference type="ARBA" id="ARBA00022536"/>
    </source>
</evidence>
<dbReference type="Pfam" id="PF22914">
    <property type="entry name" value="Fibulin_C"/>
    <property type="match status" value="1"/>
</dbReference>
<dbReference type="Gene3D" id="2.10.25.10">
    <property type="entry name" value="Laminin"/>
    <property type="match status" value="11"/>
</dbReference>
<evidence type="ECO:0000313" key="14">
    <source>
        <dbReference type="EMBL" id="KAF5405603.1"/>
    </source>
</evidence>
<evidence type="ECO:0000256" key="1">
    <source>
        <dbReference type="ARBA" id="ARBA00004498"/>
    </source>
</evidence>
<dbReference type="FunFam" id="2.10.25.10:FF:000014">
    <property type="entry name" value="Latent-transforming growth factor beta-binding protein 3"/>
    <property type="match status" value="1"/>
</dbReference>
<dbReference type="PROSITE" id="PS01186">
    <property type="entry name" value="EGF_2"/>
    <property type="match status" value="3"/>
</dbReference>
<keyword evidence="10" id="KW-0325">Glycoprotein</keyword>
<feature type="domain" description="EGF-like" evidence="13">
    <location>
        <begin position="764"/>
        <end position="802"/>
    </location>
</feature>
<dbReference type="PROSITE" id="PS50026">
    <property type="entry name" value="EGF_3"/>
    <property type="match status" value="2"/>
</dbReference>
<accession>A0A8J4ST16</accession>
<comment type="subcellular location">
    <subcellularLocation>
        <location evidence="1">Secreted</location>
        <location evidence="1">Extracellular space</location>
        <location evidence="1">Extracellular matrix</location>
    </subcellularLocation>
</comment>
<evidence type="ECO:0000256" key="2">
    <source>
        <dbReference type="ARBA" id="ARBA00006127"/>
    </source>
</evidence>
<keyword evidence="6" id="KW-0732">Signal</keyword>
<dbReference type="InterPro" id="IPR009030">
    <property type="entry name" value="Growth_fac_rcpt_cys_sf"/>
</dbReference>
<dbReference type="InterPro" id="IPR055088">
    <property type="entry name" value="Fibulin_C"/>
</dbReference>
<dbReference type="OrthoDB" id="10022113at2759"/>
<gene>
    <name evidence="14" type="ORF">PHET_00914</name>
</gene>
<feature type="region of interest" description="Disordered" evidence="12">
    <location>
        <begin position="238"/>
        <end position="276"/>
    </location>
</feature>
<evidence type="ECO:0000256" key="10">
    <source>
        <dbReference type="ARBA" id="ARBA00023180"/>
    </source>
</evidence>
<evidence type="ECO:0000259" key="13">
    <source>
        <dbReference type="PROSITE" id="PS50026"/>
    </source>
</evidence>
<keyword evidence="8" id="KW-0106">Calcium</keyword>
<dbReference type="InterPro" id="IPR000152">
    <property type="entry name" value="EGF-type_Asp/Asn_hydroxyl_site"/>
</dbReference>
<dbReference type="PROSITE" id="PS00010">
    <property type="entry name" value="ASX_HYDROXYL"/>
    <property type="match status" value="4"/>
</dbReference>
<evidence type="ECO:0000256" key="7">
    <source>
        <dbReference type="ARBA" id="ARBA00022737"/>
    </source>
</evidence>
<keyword evidence="15" id="KW-1185">Reference proteome</keyword>
<dbReference type="EMBL" id="LUCH01000271">
    <property type="protein sequence ID" value="KAF5405603.1"/>
    <property type="molecule type" value="Genomic_DNA"/>
</dbReference>
<dbReference type="Pfam" id="PF07645">
    <property type="entry name" value="EGF_CA"/>
    <property type="match status" value="11"/>
</dbReference>
<dbReference type="GO" id="GO:0005509">
    <property type="term" value="F:calcium ion binding"/>
    <property type="evidence" value="ECO:0007669"/>
    <property type="project" value="InterPro"/>
</dbReference>
<keyword evidence="7" id="KW-0677">Repeat</keyword>
<evidence type="ECO:0000256" key="3">
    <source>
        <dbReference type="ARBA" id="ARBA00022525"/>
    </source>
</evidence>
<evidence type="ECO:0000256" key="12">
    <source>
        <dbReference type="SAM" id="MobiDB-lite"/>
    </source>
</evidence>
<comment type="caution">
    <text evidence="14">The sequence shown here is derived from an EMBL/GenBank/DDBJ whole genome shotgun (WGS) entry which is preliminary data.</text>
</comment>
<sequence length="1066" mass="118341">MRTIVDFPQNDLTMVTSKSAYKHATSVCKILRVIWLVSILSQLCVPVTTLSLKSHPSETHANEAVTKTPTSESLFHTCCSMGQMSAHSMDFISSDPTKVDSKHQETCSSILQLDLNSPVEYPLQPMENSATTLLNEREWCERVKHLCCLSSRRVRACHIGSDHVVRYGGRACSDRAWNTTVEKQFQAVAKECCLCRIVWVTDGSTLDGLQQSPFGTKHSACPGAGCCGLLIADTSRSKAEPKRRSIGGSEPSIEESSTTPTPISPPNDNSEDFDFSFVGSVHDSQSADNPMTTTEHPQTLNTTEQLTVLCRENYVWDKDQELCILMMTACPIGMYLNKTTNRCAKRLTPQEPCATGFRLNEISDQCEDIDECKEGSPTGGEACVGEGMQCVNLQGSFKCVCEDGFTMADDGTCVDINECNQPRNPCRSGQQCRNIIGSYQCVRQVPCGFGYVLNPKTQHCEDVNECKADPFICGPGMLCINVRGGHKCVDQQCPGKARRDKHGNCVPCSPGYVFNATTGACDDVNECEEGTKCKPWERCVNHWGYFVCEPKINCDYGTRINANGTECEDIDECAEKLFNCGREEMCVNTNGSYTCVPSPCGPTQIFQYETKSCVCEKGWKNVNGTCEDINECEEASEPCPPEKTCVNHPGGYRCIKMNECPSGFERQGQFGPCTDIDECKQNLATCEENMYCLNTVGSYQCLCKRGYKNLDEKTCVDVDECLLFGSESACPDPRARCVNSNGSHLCVCPEGFTWLDYPTSKCIDIDECALQPDICGKEHKCMNLDGSYKCVCAAGYQNAVNQKSCIDVDECTAHLHQPNSRNLCPHSMCVNTPGSYKCQCPGGFRLGQGGRCYDVDECKEIPEVCRPKHSVAFHQACVNLMGGYRCVSNQCPPLYEKNRLGNGFRCELNVAHSCTAGDVNCLTERPQRMDNLFIELDQDTSVPQILTRVDTRHLPSGIIRVDLRQHYANHLRTRNAIKAGQAFRLQRSRTHMGSVEVILIRQIPAPVDILISLHLISSKGLQQIGHSITKMYLFVTQSAEERIKWASAPRKPMFQHTDFWTQLRHN</sequence>
<dbReference type="InterPro" id="IPR001881">
    <property type="entry name" value="EGF-like_Ca-bd_dom"/>
</dbReference>
<dbReference type="InterPro" id="IPR018097">
    <property type="entry name" value="EGF_Ca-bd_CS"/>
</dbReference>
<evidence type="ECO:0000256" key="8">
    <source>
        <dbReference type="ARBA" id="ARBA00022837"/>
    </source>
</evidence>
<dbReference type="FunFam" id="2.10.25.10:FF:000038">
    <property type="entry name" value="Fibrillin 2"/>
    <property type="match status" value="1"/>
</dbReference>
<dbReference type="InterPro" id="IPR050751">
    <property type="entry name" value="ECM_structural_protein"/>
</dbReference>
<keyword evidence="5 11" id="KW-0245">EGF-like domain</keyword>
<dbReference type="Proteomes" id="UP000748531">
    <property type="component" value="Unassembled WGS sequence"/>
</dbReference>
<keyword evidence="4" id="KW-0272">Extracellular matrix</keyword>
<evidence type="ECO:0000256" key="4">
    <source>
        <dbReference type="ARBA" id="ARBA00022530"/>
    </source>
</evidence>
<proteinExistence type="inferred from homology"/>
<feature type="domain" description="EGF-like" evidence="13">
    <location>
        <begin position="675"/>
        <end position="716"/>
    </location>
</feature>
<reference evidence="14" key="1">
    <citation type="submission" date="2019-05" db="EMBL/GenBank/DDBJ databases">
        <title>Annotation for the trematode Paragonimus heterotremus.</title>
        <authorList>
            <person name="Choi Y.-J."/>
        </authorList>
    </citation>
    <scope>NUCLEOTIDE SEQUENCE</scope>
    <source>
        <strain evidence="14">LC</strain>
    </source>
</reference>
<feature type="compositionally biased region" description="Low complexity" evidence="12">
    <location>
        <begin position="246"/>
        <end position="261"/>
    </location>
</feature>
<comment type="caution">
    <text evidence="11">Lacks conserved residue(s) required for the propagation of feature annotation.</text>
</comment>
<dbReference type="InterPro" id="IPR049883">
    <property type="entry name" value="NOTCH1_EGF-like"/>
</dbReference>
<dbReference type="PROSITE" id="PS01187">
    <property type="entry name" value="EGF_CA"/>
    <property type="match status" value="3"/>
</dbReference>
<name>A0A8J4ST16_9TREM</name>